<keyword evidence="1" id="KW-0449">Lipoprotein</keyword>
<proteinExistence type="predicted"/>
<dbReference type="InterPro" id="IPR029046">
    <property type="entry name" value="LolA/LolB/LppX"/>
</dbReference>
<protein>
    <submittedName>
        <fullName evidence="1">Outer membrane lipoprotein carrier protein LolA</fullName>
    </submittedName>
</protein>
<dbReference type="Pfam" id="PF09865">
    <property type="entry name" value="DUF2092"/>
    <property type="match status" value="1"/>
</dbReference>
<dbReference type="Proteomes" id="UP001501594">
    <property type="component" value="Unassembled WGS sequence"/>
</dbReference>
<dbReference type="PANTHER" id="PTHR37507:SF2">
    <property type="entry name" value="SPORULATION PROTEIN YDCC"/>
    <property type="match status" value="1"/>
</dbReference>
<comment type="caution">
    <text evidence="1">The sequence shown here is derived from an EMBL/GenBank/DDBJ whole genome shotgun (WGS) entry which is preliminary data.</text>
</comment>
<accession>A0ABP8E467</accession>
<reference evidence="2" key="1">
    <citation type="journal article" date="2019" name="Int. J. Syst. Evol. Microbiol.">
        <title>The Global Catalogue of Microorganisms (GCM) 10K type strain sequencing project: providing services to taxonomists for standard genome sequencing and annotation.</title>
        <authorList>
            <consortium name="The Broad Institute Genomics Platform"/>
            <consortium name="The Broad Institute Genome Sequencing Center for Infectious Disease"/>
            <person name="Wu L."/>
            <person name="Ma J."/>
        </authorList>
    </citation>
    <scope>NUCLEOTIDE SEQUENCE [LARGE SCALE GENOMIC DNA]</scope>
    <source>
        <strain evidence="2">JCM 17442</strain>
    </source>
</reference>
<keyword evidence="2" id="KW-1185">Reference proteome</keyword>
<dbReference type="Gene3D" id="2.50.20.10">
    <property type="entry name" value="Lipoprotein localisation LolA/LolB/LppX"/>
    <property type="match status" value="1"/>
</dbReference>
<evidence type="ECO:0000313" key="1">
    <source>
        <dbReference type="EMBL" id="GAA4267035.1"/>
    </source>
</evidence>
<dbReference type="InterPro" id="IPR019207">
    <property type="entry name" value="DUF2092"/>
</dbReference>
<dbReference type="RefSeq" id="WP_344796946.1">
    <property type="nucleotide sequence ID" value="NZ_BAABAU010000003.1"/>
</dbReference>
<dbReference type="PANTHER" id="PTHR37507">
    <property type="entry name" value="SPORULATION PROTEIN YDCC"/>
    <property type="match status" value="1"/>
</dbReference>
<sequence length="377" mass="39260">MKKSSLRWVPAIAIPAVVIAGAVAIPQMASADVKLPSKSAAGIVAFAEKSVGTSFTGSVTETADLGLPDLSSFSTGAGSSSGSDVQDALSQLTGTHKAKVYVDGTTKQRVQTLDDLKETDVIRNGRTVWAYDSEKKTATRLTLRDASHDMDWQVGTGKTPLATDAPTTPTEAAQKALDAIGRYTAVKVSDNVRVAGQKAYQITLTPKDDTTLVGRVTLAVDGKTGVPLRVVVKAKGQSDPAFSVAFTSISYDKPSADTFTFTPPKGTKVEQVKAPQYQRDFNTGLTPKSLSKDSAIAKARAEAQPVVLGSGWSTIVGAKLPSGALSGDSTGMLDQVLTKVDGGRVLQTALVSVYLTDDGHVYVGAVKASALEAAAQK</sequence>
<name>A0ABP8E467_9MICO</name>
<gene>
    <name evidence="1" type="ORF">GCM10022256_26470</name>
</gene>
<dbReference type="SUPFAM" id="SSF89392">
    <property type="entry name" value="Prokaryotic lipoproteins and lipoprotein localization factors"/>
    <property type="match status" value="1"/>
</dbReference>
<dbReference type="InterPro" id="IPR052944">
    <property type="entry name" value="Sporulation_related"/>
</dbReference>
<evidence type="ECO:0000313" key="2">
    <source>
        <dbReference type="Proteomes" id="UP001501594"/>
    </source>
</evidence>
<dbReference type="EMBL" id="BAABAU010000003">
    <property type="protein sequence ID" value="GAA4267035.1"/>
    <property type="molecule type" value="Genomic_DNA"/>
</dbReference>
<organism evidence="1 2">
    <name type="scientific">Frondihabitans peucedani</name>
    <dbReference type="NCBI Taxonomy" id="598626"/>
    <lineage>
        <taxon>Bacteria</taxon>
        <taxon>Bacillati</taxon>
        <taxon>Actinomycetota</taxon>
        <taxon>Actinomycetes</taxon>
        <taxon>Micrococcales</taxon>
        <taxon>Microbacteriaceae</taxon>
        <taxon>Frondihabitans</taxon>
    </lineage>
</organism>